<dbReference type="AlphaFoldDB" id="A0A433X1H1"/>
<comment type="subcellular location">
    <subcellularLocation>
        <location evidence="4">Cytoplasm</location>
    </subcellularLocation>
</comment>
<gene>
    <name evidence="4" type="primary">mrnC</name>
    <name evidence="6" type="ORF">EJP77_19340</name>
</gene>
<keyword evidence="7" id="KW-1185">Reference proteome</keyword>
<feature type="domain" description="RNase III" evidence="5">
    <location>
        <begin position="28"/>
        <end position="123"/>
    </location>
</feature>
<keyword evidence="2 4" id="KW-0255">Endonuclease</keyword>
<comment type="cofactor">
    <cofactor evidence="4">
        <name>Mg(2+)</name>
        <dbReference type="ChEBI" id="CHEBI:18420"/>
    </cofactor>
</comment>
<comment type="similarity">
    <text evidence="4">Belongs to the MrnC RNase family.</text>
</comment>
<evidence type="ECO:0000256" key="1">
    <source>
        <dbReference type="ARBA" id="ARBA00022722"/>
    </source>
</evidence>
<dbReference type="EC" id="3.1.26.-" evidence="4"/>
<keyword evidence="4" id="KW-0694">RNA-binding</keyword>
<dbReference type="Gene3D" id="1.10.1520.10">
    <property type="entry name" value="Ribonuclease III domain"/>
    <property type="match status" value="1"/>
</dbReference>
<name>A0A433X1H1_9BACL</name>
<evidence type="ECO:0000313" key="6">
    <source>
        <dbReference type="EMBL" id="RUT27837.1"/>
    </source>
</evidence>
<dbReference type="RefSeq" id="WP_127200912.1">
    <property type="nucleotide sequence ID" value="NZ_RZNX01000014.1"/>
</dbReference>
<dbReference type="GO" id="GO:0006364">
    <property type="term" value="P:rRNA processing"/>
    <property type="evidence" value="ECO:0007669"/>
    <property type="project" value="UniProtKB-UniRule"/>
</dbReference>
<evidence type="ECO:0000313" key="7">
    <source>
        <dbReference type="Proteomes" id="UP000272464"/>
    </source>
</evidence>
<dbReference type="InterPro" id="IPR008226">
    <property type="entry name" value="Mini3_fam"/>
</dbReference>
<evidence type="ECO:0000256" key="3">
    <source>
        <dbReference type="ARBA" id="ARBA00022801"/>
    </source>
</evidence>
<dbReference type="InterPro" id="IPR036389">
    <property type="entry name" value="RNase_III_sf"/>
</dbReference>
<keyword evidence="4" id="KW-0690">Ribosome biogenesis</keyword>
<keyword evidence="4" id="KW-0698">rRNA processing</keyword>
<keyword evidence="1 4" id="KW-0540">Nuclease</keyword>
<protein>
    <recommendedName>
        <fullName evidence="4">Mini-ribonuclease 3</fullName>
        <shortName evidence="4">Mini-3</shortName>
        <shortName evidence="4">Mini-RNase 3</shortName>
        <ecNumber evidence="4">3.1.26.-</ecNumber>
    </recommendedName>
    <alternativeName>
        <fullName evidence="4">Mini-RNase III</fullName>
        <shortName evidence="4">Mini-III</shortName>
    </alternativeName>
</protein>
<keyword evidence="4" id="KW-0699">rRNA-binding</keyword>
<comment type="caution">
    <text evidence="6">The sequence shown here is derived from an EMBL/GenBank/DDBJ whole genome shotgun (WGS) entry which is preliminary data.</text>
</comment>
<accession>A0A433X1H1</accession>
<feature type="active site" evidence="4">
    <location>
        <position position="34"/>
    </location>
</feature>
<dbReference type="GO" id="GO:0019843">
    <property type="term" value="F:rRNA binding"/>
    <property type="evidence" value="ECO:0007669"/>
    <property type="project" value="UniProtKB-UniRule"/>
</dbReference>
<dbReference type="InterPro" id="IPR000999">
    <property type="entry name" value="RNase_III_dom"/>
</dbReference>
<sequence length="147" mass="16277">MNSGGLPETPLWFPYLSSKPARLLPPLALAYIGDAIFEVAVRQYVISRPNLRPHHLHVQSTKFVSAKAQATLLSLIESELTEAELDVVRQGRNAKSGSVPKNANVIDYRHATAFEALIGYLYYGGEQDRMIYLITYGLDLMVSGPKS</sequence>
<reference evidence="6 7" key="1">
    <citation type="submission" date="2018-12" db="EMBL/GenBank/DDBJ databases">
        <authorList>
            <person name="Sun L."/>
            <person name="Chen Z."/>
        </authorList>
    </citation>
    <scope>NUCLEOTIDE SEQUENCE [LARGE SCALE GENOMIC DNA]</scope>
    <source>
        <strain evidence="6 7">3-5-3</strain>
    </source>
</reference>
<evidence type="ECO:0000259" key="5">
    <source>
        <dbReference type="Pfam" id="PF00636"/>
    </source>
</evidence>
<proteinExistence type="inferred from homology"/>
<keyword evidence="4" id="KW-0963">Cytoplasm</keyword>
<dbReference type="PANTHER" id="PTHR34276:SF1">
    <property type="entry name" value="MINI-RIBONUCLEASE 3"/>
    <property type="match status" value="1"/>
</dbReference>
<dbReference type="GO" id="GO:0005737">
    <property type="term" value="C:cytoplasm"/>
    <property type="evidence" value="ECO:0007669"/>
    <property type="project" value="UniProtKB-SubCell"/>
</dbReference>
<keyword evidence="3 4" id="KW-0378">Hydrolase</keyword>
<comment type="function">
    <text evidence="4">Involved in correct processing of both the 5' and 3' ends of 23S rRNA precursor. Processes 30S rRNA precursor transcript even in absence of ribonuclease 3 (Rnc); Rnc processes 30S rRNA into smaller rRNA precursors.</text>
</comment>
<organism evidence="6 7">
    <name type="scientific">Paenibacillus zeisoli</name>
    <dbReference type="NCBI Taxonomy" id="2496267"/>
    <lineage>
        <taxon>Bacteria</taxon>
        <taxon>Bacillati</taxon>
        <taxon>Bacillota</taxon>
        <taxon>Bacilli</taxon>
        <taxon>Bacillales</taxon>
        <taxon>Paenibacillaceae</taxon>
        <taxon>Paenibacillus</taxon>
    </lineage>
</organism>
<evidence type="ECO:0000256" key="2">
    <source>
        <dbReference type="ARBA" id="ARBA00022759"/>
    </source>
</evidence>
<dbReference type="PANTHER" id="PTHR34276">
    <property type="entry name" value="MINI-RIBONUCLEASE 3"/>
    <property type="match status" value="1"/>
</dbReference>
<comment type="subunit">
    <text evidence="4">Homodimer.</text>
</comment>
<dbReference type="OrthoDB" id="46571at2"/>
<dbReference type="Proteomes" id="UP000272464">
    <property type="component" value="Unassembled WGS sequence"/>
</dbReference>
<dbReference type="GO" id="GO:0004525">
    <property type="term" value="F:ribonuclease III activity"/>
    <property type="evidence" value="ECO:0007669"/>
    <property type="project" value="InterPro"/>
</dbReference>
<dbReference type="Pfam" id="PF00636">
    <property type="entry name" value="Ribonuclease_3"/>
    <property type="match status" value="1"/>
</dbReference>
<dbReference type="HAMAP" id="MF_01468">
    <property type="entry name" value="RNase_Mini_III"/>
    <property type="match status" value="1"/>
</dbReference>
<dbReference type="SUPFAM" id="SSF69065">
    <property type="entry name" value="RNase III domain-like"/>
    <property type="match status" value="1"/>
</dbReference>
<evidence type="ECO:0000256" key="4">
    <source>
        <dbReference type="HAMAP-Rule" id="MF_01468"/>
    </source>
</evidence>
<dbReference type="EMBL" id="RZNX01000014">
    <property type="protein sequence ID" value="RUT27837.1"/>
    <property type="molecule type" value="Genomic_DNA"/>
</dbReference>
<keyword evidence="4" id="KW-0460">Magnesium</keyword>